<name>A0A0A8Y0A2_ARUDO</name>
<protein>
    <submittedName>
        <fullName evidence="1">Uncharacterized protein</fullName>
    </submittedName>
</protein>
<organism evidence="1">
    <name type="scientific">Arundo donax</name>
    <name type="common">Giant reed</name>
    <name type="synonym">Donax arundinaceus</name>
    <dbReference type="NCBI Taxonomy" id="35708"/>
    <lineage>
        <taxon>Eukaryota</taxon>
        <taxon>Viridiplantae</taxon>
        <taxon>Streptophyta</taxon>
        <taxon>Embryophyta</taxon>
        <taxon>Tracheophyta</taxon>
        <taxon>Spermatophyta</taxon>
        <taxon>Magnoliopsida</taxon>
        <taxon>Liliopsida</taxon>
        <taxon>Poales</taxon>
        <taxon>Poaceae</taxon>
        <taxon>PACMAD clade</taxon>
        <taxon>Arundinoideae</taxon>
        <taxon>Arundineae</taxon>
        <taxon>Arundo</taxon>
    </lineage>
</organism>
<dbReference type="AlphaFoldDB" id="A0A0A8Y0A2"/>
<sequence>MIYGYLLPKPNLHVKNNLQNHWYKKLKCRMMFM</sequence>
<dbReference type="EMBL" id="GBRH01279437">
    <property type="protein sequence ID" value="JAD18458.1"/>
    <property type="molecule type" value="Transcribed_RNA"/>
</dbReference>
<accession>A0A0A8Y0A2</accession>
<proteinExistence type="predicted"/>
<reference evidence="1" key="1">
    <citation type="submission" date="2014-09" db="EMBL/GenBank/DDBJ databases">
        <authorList>
            <person name="Magalhaes I.L.F."/>
            <person name="Oliveira U."/>
            <person name="Santos F.R."/>
            <person name="Vidigal T.H.D.A."/>
            <person name="Brescovit A.D."/>
            <person name="Santos A.J."/>
        </authorList>
    </citation>
    <scope>NUCLEOTIDE SEQUENCE</scope>
    <source>
        <tissue evidence="1">Shoot tissue taken approximately 20 cm above the soil surface</tissue>
    </source>
</reference>
<evidence type="ECO:0000313" key="1">
    <source>
        <dbReference type="EMBL" id="JAD18458.1"/>
    </source>
</evidence>
<reference evidence="1" key="2">
    <citation type="journal article" date="2015" name="Data Brief">
        <title>Shoot transcriptome of the giant reed, Arundo donax.</title>
        <authorList>
            <person name="Barrero R.A."/>
            <person name="Guerrero F.D."/>
            <person name="Moolhuijzen P."/>
            <person name="Goolsby J.A."/>
            <person name="Tidwell J."/>
            <person name="Bellgard S.E."/>
            <person name="Bellgard M.I."/>
        </authorList>
    </citation>
    <scope>NUCLEOTIDE SEQUENCE</scope>
    <source>
        <tissue evidence="1">Shoot tissue taken approximately 20 cm above the soil surface</tissue>
    </source>
</reference>